<dbReference type="PROSITE" id="PS50937">
    <property type="entry name" value="HTH_MERR_2"/>
    <property type="match status" value="1"/>
</dbReference>
<keyword evidence="5" id="KW-1185">Reference proteome</keyword>
<dbReference type="GO" id="GO:0003700">
    <property type="term" value="F:DNA-binding transcription factor activity"/>
    <property type="evidence" value="ECO:0007669"/>
    <property type="project" value="InterPro"/>
</dbReference>
<dbReference type="InterPro" id="IPR000551">
    <property type="entry name" value="MerR-type_HTH_dom"/>
</dbReference>
<dbReference type="CDD" id="cd04776">
    <property type="entry name" value="HTH_GnyR"/>
    <property type="match status" value="1"/>
</dbReference>
<dbReference type="SMART" id="SM00422">
    <property type="entry name" value="HTH_MERR"/>
    <property type="match status" value="1"/>
</dbReference>
<dbReference type="InterPro" id="IPR009061">
    <property type="entry name" value="DNA-bd_dom_put_sf"/>
</dbReference>
<gene>
    <name evidence="4" type="ORF">V3328_05810</name>
</gene>
<organism evidence="4 5">
    <name type="scientific">Microbaculum marinum</name>
    <dbReference type="NCBI Taxonomy" id="1764581"/>
    <lineage>
        <taxon>Bacteria</taxon>
        <taxon>Pseudomonadati</taxon>
        <taxon>Pseudomonadota</taxon>
        <taxon>Alphaproteobacteria</taxon>
        <taxon>Hyphomicrobiales</taxon>
        <taxon>Tepidamorphaceae</taxon>
        <taxon>Microbaculum</taxon>
    </lineage>
</organism>
<accession>A0AAW9RFF6</accession>
<evidence type="ECO:0000259" key="3">
    <source>
        <dbReference type="PROSITE" id="PS50937"/>
    </source>
</evidence>
<dbReference type="PANTHER" id="PTHR30204:SF58">
    <property type="entry name" value="HTH-TYPE TRANSCRIPTIONAL REGULATOR YFMP"/>
    <property type="match status" value="1"/>
</dbReference>
<comment type="caution">
    <text evidence="4">The sequence shown here is derived from an EMBL/GenBank/DDBJ whole genome shotgun (WGS) entry which is preliminary data.</text>
</comment>
<dbReference type="Proteomes" id="UP001378188">
    <property type="component" value="Unassembled WGS sequence"/>
</dbReference>
<dbReference type="RefSeq" id="WP_340328668.1">
    <property type="nucleotide sequence ID" value="NZ_JAZHOF010000002.1"/>
</dbReference>
<dbReference type="Gene3D" id="1.10.1660.10">
    <property type="match status" value="1"/>
</dbReference>
<dbReference type="InterPro" id="IPR047057">
    <property type="entry name" value="MerR_fam"/>
</dbReference>
<evidence type="ECO:0000256" key="1">
    <source>
        <dbReference type="ARBA" id="ARBA00023125"/>
    </source>
</evidence>
<evidence type="ECO:0000313" key="4">
    <source>
        <dbReference type="EMBL" id="MEJ8570977.1"/>
    </source>
</evidence>
<evidence type="ECO:0000313" key="5">
    <source>
        <dbReference type="Proteomes" id="UP001378188"/>
    </source>
</evidence>
<reference evidence="4 5" key="1">
    <citation type="submission" date="2024-02" db="EMBL/GenBank/DDBJ databases">
        <title>Genome analysis and characterization of Microbaculum marinisediminis sp. nov., isolated from marine sediment.</title>
        <authorList>
            <person name="Du Z.-J."/>
            <person name="Ye Y.-Q."/>
            <person name="Zhang Z.-R."/>
            <person name="Yuan S.-M."/>
            <person name="Zhang X.-Y."/>
        </authorList>
    </citation>
    <scope>NUCLEOTIDE SEQUENCE [LARGE SCALE GENOMIC DNA]</scope>
    <source>
        <strain evidence="4 5">SDUM1044001</strain>
    </source>
</reference>
<feature type="domain" description="HTH merR-type" evidence="3">
    <location>
        <begin position="36"/>
        <end position="103"/>
    </location>
</feature>
<dbReference type="SUPFAM" id="SSF46955">
    <property type="entry name" value="Putative DNA-binding domain"/>
    <property type="match status" value="1"/>
</dbReference>
<dbReference type="AlphaFoldDB" id="A0AAW9RFF6"/>
<evidence type="ECO:0000256" key="2">
    <source>
        <dbReference type="SAM" id="MobiDB-lite"/>
    </source>
</evidence>
<proteinExistence type="predicted"/>
<keyword evidence="1 4" id="KW-0238">DNA-binding</keyword>
<dbReference type="Pfam" id="PF13411">
    <property type="entry name" value="MerR_1"/>
    <property type="match status" value="1"/>
</dbReference>
<protein>
    <submittedName>
        <fullName evidence="4">MerR family DNA-binding transcriptional regulator</fullName>
    </submittedName>
</protein>
<dbReference type="PANTHER" id="PTHR30204">
    <property type="entry name" value="REDOX-CYCLING DRUG-SENSING TRANSCRIPTIONAL ACTIVATOR SOXR"/>
    <property type="match status" value="1"/>
</dbReference>
<feature type="region of interest" description="Disordered" evidence="2">
    <location>
        <begin position="1"/>
        <end position="36"/>
    </location>
</feature>
<dbReference type="EMBL" id="JAZHOF010000002">
    <property type="protein sequence ID" value="MEJ8570977.1"/>
    <property type="molecule type" value="Genomic_DNA"/>
</dbReference>
<name>A0AAW9RFF6_9HYPH</name>
<sequence>MTAEGIAPRRSKSGDGGHSTVDDGGDSGAGSPRQSAFTIGDLSREFDVTLRTIRFYEDKGLLNPRRIGTKRLYSRRDRARLKLILLGKKVGFSLAEISEMLDLYDLKDGQVTQLRVALGKFDQQIGFLTAQRDDIDQALADLKRAREVVSGMLKERERRGA</sequence>
<dbReference type="GO" id="GO:0003677">
    <property type="term" value="F:DNA binding"/>
    <property type="evidence" value="ECO:0007669"/>
    <property type="project" value="UniProtKB-KW"/>
</dbReference>